<evidence type="ECO:0000256" key="2">
    <source>
        <dbReference type="SAM" id="SignalP"/>
    </source>
</evidence>
<accession>R0K665</accession>
<evidence type="ECO:0000313" key="3">
    <source>
        <dbReference type="EMBL" id="EOB05656.1"/>
    </source>
</evidence>
<evidence type="ECO:0000313" key="4">
    <source>
        <dbReference type="Proteomes" id="UP000296049"/>
    </source>
</evidence>
<proteinExistence type="predicted"/>
<gene>
    <name evidence="3" type="ORF">Anapl_02079</name>
</gene>
<keyword evidence="4" id="KW-1185">Reference proteome</keyword>
<dbReference type="EMBL" id="KB742677">
    <property type="protein sequence ID" value="EOB05656.1"/>
    <property type="molecule type" value="Genomic_DNA"/>
</dbReference>
<dbReference type="AlphaFoldDB" id="R0K665"/>
<keyword evidence="2" id="KW-0732">Signal</keyword>
<dbReference type="Proteomes" id="UP000296049">
    <property type="component" value="Unassembled WGS sequence"/>
</dbReference>
<sequence>MCVLFLCLVAFIPWPGSGNIVASASCVALVHLTVRATLEAILDHGVPGPHEDGRTGTLREQGLRSELLPLVPLGTHSLAQKEGGSTGGRAPAPRRDERAQVWSEGWTTEKTPRNAEVLT</sequence>
<feature type="chain" id="PRO_5004353965" description="Secreted protein" evidence="2">
    <location>
        <begin position="19"/>
        <end position="119"/>
    </location>
</feature>
<evidence type="ECO:0008006" key="5">
    <source>
        <dbReference type="Google" id="ProtNLM"/>
    </source>
</evidence>
<feature type="signal peptide" evidence="2">
    <location>
        <begin position="1"/>
        <end position="18"/>
    </location>
</feature>
<feature type="region of interest" description="Disordered" evidence="1">
    <location>
        <begin position="76"/>
        <end position="119"/>
    </location>
</feature>
<organism evidence="3 4">
    <name type="scientific">Anas platyrhynchos</name>
    <name type="common">Mallard</name>
    <name type="synonym">Anas boschas</name>
    <dbReference type="NCBI Taxonomy" id="8839"/>
    <lineage>
        <taxon>Eukaryota</taxon>
        <taxon>Metazoa</taxon>
        <taxon>Chordata</taxon>
        <taxon>Craniata</taxon>
        <taxon>Vertebrata</taxon>
        <taxon>Euteleostomi</taxon>
        <taxon>Archelosauria</taxon>
        <taxon>Archosauria</taxon>
        <taxon>Dinosauria</taxon>
        <taxon>Saurischia</taxon>
        <taxon>Theropoda</taxon>
        <taxon>Coelurosauria</taxon>
        <taxon>Aves</taxon>
        <taxon>Neognathae</taxon>
        <taxon>Galloanserae</taxon>
        <taxon>Anseriformes</taxon>
        <taxon>Anatidae</taxon>
        <taxon>Anatinae</taxon>
        <taxon>Anas</taxon>
    </lineage>
</organism>
<reference evidence="4" key="1">
    <citation type="journal article" date="2013" name="Nat. Genet.">
        <title>The duck genome and transcriptome provide insight into an avian influenza virus reservoir species.</title>
        <authorList>
            <person name="Huang Y."/>
            <person name="Li Y."/>
            <person name="Burt D.W."/>
            <person name="Chen H."/>
            <person name="Zhang Y."/>
            <person name="Qian W."/>
            <person name="Kim H."/>
            <person name="Gan S."/>
            <person name="Zhao Y."/>
            <person name="Li J."/>
            <person name="Yi K."/>
            <person name="Feng H."/>
            <person name="Zhu P."/>
            <person name="Li B."/>
            <person name="Liu Q."/>
            <person name="Fairley S."/>
            <person name="Magor K.E."/>
            <person name="Du Z."/>
            <person name="Hu X."/>
            <person name="Goodman L."/>
            <person name="Tafer H."/>
            <person name="Vignal A."/>
            <person name="Lee T."/>
            <person name="Kim K.W."/>
            <person name="Sheng Z."/>
            <person name="An Y."/>
            <person name="Searle S."/>
            <person name="Herrero J."/>
            <person name="Groenen M.A."/>
            <person name="Crooijmans R.P."/>
            <person name="Faraut T."/>
            <person name="Cai Q."/>
            <person name="Webster R.G."/>
            <person name="Aldridge J.R."/>
            <person name="Warren W.C."/>
            <person name="Bartschat S."/>
            <person name="Kehr S."/>
            <person name="Marz M."/>
            <person name="Stadler P.F."/>
            <person name="Smith J."/>
            <person name="Kraus R.H."/>
            <person name="Zhao Y."/>
            <person name="Ren L."/>
            <person name="Fei J."/>
            <person name="Morisson M."/>
            <person name="Kaiser P."/>
            <person name="Griffin D.K."/>
            <person name="Rao M."/>
            <person name="Pitel F."/>
            <person name="Wang J."/>
            <person name="Li N."/>
        </authorList>
    </citation>
    <scope>NUCLEOTIDE SEQUENCE [LARGE SCALE GENOMIC DNA]</scope>
</reference>
<name>R0K665_ANAPL</name>
<evidence type="ECO:0000256" key="1">
    <source>
        <dbReference type="SAM" id="MobiDB-lite"/>
    </source>
</evidence>
<protein>
    <recommendedName>
        <fullName evidence="5">Secreted protein</fullName>
    </recommendedName>
</protein>